<evidence type="ECO:0000313" key="3">
    <source>
        <dbReference type="EMBL" id="KAJ5512924.1"/>
    </source>
</evidence>
<dbReference type="PANTHER" id="PTHR39614">
    <property type="entry name" value="INTEGRAL MEMBRANE PROTEIN"/>
    <property type="match status" value="1"/>
</dbReference>
<dbReference type="InterPro" id="IPR049326">
    <property type="entry name" value="Rhodopsin_dom_fungi"/>
</dbReference>
<feature type="transmembrane region" description="Helical" evidence="1">
    <location>
        <begin position="177"/>
        <end position="202"/>
    </location>
</feature>
<gene>
    <name evidence="3" type="ORF">N7463_002476</name>
</gene>
<evidence type="ECO:0000256" key="1">
    <source>
        <dbReference type="SAM" id="Phobius"/>
    </source>
</evidence>
<feature type="transmembrane region" description="Helical" evidence="1">
    <location>
        <begin position="214"/>
        <end position="231"/>
    </location>
</feature>
<name>A0A9W9Y0T1_9EURO</name>
<keyword evidence="4" id="KW-1185">Reference proteome</keyword>
<reference evidence="3" key="2">
    <citation type="journal article" date="2023" name="IMA Fungus">
        <title>Comparative genomic study of the Penicillium genus elucidates a diverse pangenome and 15 lateral gene transfer events.</title>
        <authorList>
            <person name="Petersen C."/>
            <person name="Sorensen T."/>
            <person name="Nielsen M.R."/>
            <person name="Sondergaard T.E."/>
            <person name="Sorensen J.L."/>
            <person name="Fitzpatrick D.A."/>
            <person name="Frisvad J.C."/>
            <person name="Nielsen K.L."/>
        </authorList>
    </citation>
    <scope>NUCLEOTIDE SEQUENCE</scope>
    <source>
        <strain evidence="3">IBT 29495</strain>
    </source>
</reference>
<feature type="transmembrane region" description="Helical" evidence="1">
    <location>
        <begin position="51"/>
        <end position="76"/>
    </location>
</feature>
<evidence type="ECO:0000259" key="2">
    <source>
        <dbReference type="Pfam" id="PF20684"/>
    </source>
</evidence>
<keyword evidence="1" id="KW-0812">Transmembrane</keyword>
<dbReference type="AlphaFoldDB" id="A0A9W9Y0T1"/>
<dbReference type="Proteomes" id="UP001149954">
    <property type="component" value="Unassembled WGS sequence"/>
</dbReference>
<feature type="transmembrane region" description="Helical" evidence="1">
    <location>
        <begin position="16"/>
        <end position="39"/>
    </location>
</feature>
<protein>
    <recommendedName>
        <fullName evidence="2">Rhodopsin domain-containing protein</fullName>
    </recommendedName>
</protein>
<comment type="caution">
    <text evidence="3">The sequence shown here is derived from an EMBL/GenBank/DDBJ whole genome shotgun (WGS) entry which is preliminary data.</text>
</comment>
<dbReference type="PANTHER" id="PTHR39614:SF2">
    <property type="entry name" value="INTEGRAL MEMBRANE PROTEIN"/>
    <property type="match status" value="1"/>
</dbReference>
<accession>A0A9W9Y0T1</accession>
<sequence>MESISPYAVSATNRSGIIVIIETLFMTWMIIVSLIRLYMRLAINGPVKVDDVVLFTGSVMAIAHVGAIMDAISHGLGRSADESSLSNLIRAGKGVYAANLLFLAGHGAAKISVCLLLKQLGRQKSYLLCSTVLLGMMVAWTPASILAVALSCFPQYQISMIQHCSNTVRYTESHEGIAWKIISAFDVITEILTFGLCIFLVWGVQMRWKQKWTVVFAFGMRTPVIVLIILRQTYLNRSLFHPDAPLHLSDAMVVTALLLHCSIMVSTVPCLKPFVAVFNTGWGQGVTNRNGQNSYFTPTGKSASINQSHVYSTKRGEEDEVDLTLTNSRQSHDSQRLIIHQTREWRVEQEEFEMHSLQDKN</sequence>
<reference evidence="3" key="1">
    <citation type="submission" date="2022-12" db="EMBL/GenBank/DDBJ databases">
        <authorList>
            <person name="Petersen C."/>
        </authorList>
    </citation>
    <scope>NUCLEOTIDE SEQUENCE</scope>
    <source>
        <strain evidence="3">IBT 29495</strain>
    </source>
</reference>
<proteinExistence type="predicted"/>
<keyword evidence="1" id="KW-0472">Membrane</keyword>
<feature type="transmembrane region" description="Helical" evidence="1">
    <location>
        <begin position="126"/>
        <end position="150"/>
    </location>
</feature>
<dbReference type="OrthoDB" id="3918601at2759"/>
<evidence type="ECO:0000313" key="4">
    <source>
        <dbReference type="Proteomes" id="UP001149954"/>
    </source>
</evidence>
<feature type="domain" description="Rhodopsin" evidence="2">
    <location>
        <begin position="35"/>
        <end position="275"/>
    </location>
</feature>
<feature type="transmembrane region" description="Helical" evidence="1">
    <location>
        <begin position="96"/>
        <end position="117"/>
    </location>
</feature>
<dbReference type="Pfam" id="PF20684">
    <property type="entry name" value="Fung_rhodopsin"/>
    <property type="match status" value="1"/>
</dbReference>
<dbReference type="EMBL" id="JAPWDS010000002">
    <property type="protein sequence ID" value="KAJ5512924.1"/>
    <property type="molecule type" value="Genomic_DNA"/>
</dbReference>
<organism evidence="3 4">
    <name type="scientific">Penicillium fimorum</name>
    <dbReference type="NCBI Taxonomy" id="1882269"/>
    <lineage>
        <taxon>Eukaryota</taxon>
        <taxon>Fungi</taxon>
        <taxon>Dikarya</taxon>
        <taxon>Ascomycota</taxon>
        <taxon>Pezizomycotina</taxon>
        <taxon>Eurotiomycetes</taxon>
        <taxon>Eurotiomycetidae</taxon>
        <taxon>Eurotiales</taxon>
        <taxon>Aspergillaceae</taxon>
        <taxon>Penicillium</taxon>
    </lineage>
</organism>
<keyword evidence="1" id="KW-1133">Transmembrane helix</keyword>
<feature type="transmembrane region" description="Helical" evidence="1">
    <location>
        <begin position="251"/>
        <end position="271"/>
    </location>
</feature>